<dbReference type="SUPFAM" id="SSF49299">
    <property type="entry name" value="PKD domain"/>
    <property type="match status" value="1"/>
</dbReference>
<dbReference type="SMART" id="SM00710">
    <property type="entry name" value="PbH1"/>
    <property type="match status" value="8"/>
</dbReference>
<dbReference type="EMBL" id="CP091430">
    <property type="protein sequence ID" value="UVI33351.1"/>
    <property type="molecule type" value="Genomic_DNA"/>
</dbReference>
<dbReference type="InterPro" id="IPR022409">
    <property type="entry name" value="PKD/Chitinase_dom"/>
</dbReference>
<feature type="domain" description="PKD" evidence="1">
    <location>
        <begin position="405"/>
        <end position="472"/>
    </location>
</feature>
<dbReference type="InterPro" id="IPR000601">
    <property type="entry name" value="PKD_dom"/>
</dbReference>
<dbReference type="NCBIfam" id="TIGR03804">
    <property type="entry name" value="para_beta_helix"/>
    <property type="match status" value="1"/>
</dbReference>
<evidence type="ECO:0000313" key="2">
    <source>
        <dbReference type="EMBL" id="UVI33351.1"/>
    </source>
</evidence>
<dbReference type="InterPro" id="IPR022441">
    <property type="entry name" value="Para_beta_helix_rpt-2"/>
</dbReference>
<accession>A0ABY5SH73</accession>
<evidence type="ECO:0000259" key="1">
    <source>
        <dbReference type="PROSITE" id="PS50093"/>
    </source>
</evidence>
<dbReference type="CDD" id="cd00146">
    <property type="entry name" value="PKD"/>
    <property type="match status" value="1"/>
</dbReference>
<name>A0ABY5SH73_9BACL</name>
<keyword evidence="3" id="KW-1185">Reference proteome</keyword>
<organism evidence="2 3">
    <name type="scientific">Paenibacillus spongiae</name>
    <dbReference type="NCBI Taxonomy" id="2909671"/>
    <lineage>
        <taxon>Bacteria</taxon>
        <taxon>Bacillati</taxon>
        <taxon>Bacillota</taxon>
        <taxon>Bacilli</taxon>
        <taxon>Bacillales</taxon>
        <taxon>Paenibacillaceae</taxon>
        <taxon>Paenibacillus</taxon>
    </lineage>
</organism>
<dbReference type="SMART" id="SM00089">
    <property type="entry name" value="PKD"/>
    <property type="match status" value="1"/>
</dbReference>
<dbReference type="Pfam" id="PF18911">
    <property type="entry name" value="PKD_4"/>
    <property type="match status" value="1"/>
</dbReference>
<dbReference type="InterPro" id="IPR035986">
    <property type="entry name" value="PKD_dom_sf"/>
</dbReference>
<dbReference type="Gene3D" id="2.160.20.10">
    <property type="entry name" value="Single-stranded right-handed beta-helix, Pectin lyase-like"/>
    <property type="match status" value="2"/>
</dbReference>
<dbReference type="InterPro" id="IPR011050">
    <property type="entry name" value="Pectin_lyase_fold/virulence"/>
</dbReference>
<dbReference type="PROSITE" id="PS50093">
    <property type="entry name" value="PKD"/>
    <property type="match status" value="1"/>
</dbReference>
<dbReference type="RefSeq" id="WP_258389404.1">
    <property type="nucleotide sequence ID" value="NZ_CP091430.1"/>
</dbReference>
<evidence type="ECO:0000313" key="3">
    <source>
        <dbReference type="Proteomes" id="UP001057877"/>
    </source>
</evidence>
<proteinExistence type="predicted"/>
<dbReference type="Proteomes" id="UP001057877">
    <property type="component" value="Chromosome"/>
</dbReference>
<sequence length="659" mass="73229">MGNNVKPYPGMIIMEDVVFEPGDYHFDNGLGLIVAADGITIDGNGAVIIGRGKEGKSITYSGIGLFSNGHRDVIVKNLNIKRFRTGMKVMNGSGWTIEDNDLSYNYTDPDFGWGDGDPFGALYLFNITNSLVRANKGNYVWNGLHLKGCEDNRIELNQFSHCTNVCLKLWHSSRNEITGNTMNHGIRIAPGEVHARDSTSVLIESGSNYNRFMSNDFTHGGDGVFIRSLNGWVSTGNYFEDNDASYAHNNAWEVWDPGNTFVNNKGNHSSYGFWLGGSCHAVLIGNEAAYNGLRIANAPEPFGNAGIAVVNGSSSHFVMRHNHIHHNKSAGLAIGYKPGYEAFHWIIEQNVITDNGTYGIYLKHANWINISANVLTGNKLGEMHEDMNVSNVFLNTLDSSDRSGPKAVATKLTERAVAGITVRFEAGESYDPEGSDIVFRWDMGDGTIYSDSAVDHIYKTPGFYRVGLTISNGKLSDLAWLDLYVFPDPSEVLHNMKLDDAQIFQEVADTYTVCKTDPGTAVHEGPSLVIVSDSTLARIRFTIPEAVDLKRAARLTFWMKHQHEEINGFTEGGLMIRLLQDDVSGFVYRCDTPLFNWSSNASEARYGWTLVSIPLLENNSGWKRRIIGTPQFGNFRDLIIEYSSHGGRYRVWLDEFVFL</sequence>
<gene>
    <name evidence="2" type="ORF">L1F29_16570</name>
</gene>
<dbReference type="InterPro" id="IPR012334">
    <property type="entry name" value="Pectin_lyas_fold"/>
</dbReference>
<reference evidence="2" key="1">
    <citation type="submission" date="2022-01" db="EMBL/GenBank/DDBJ databases">
        <title>Paenibacillus spongiae sp. nov., isolated from marine sponge.</title>
        <authorList>
            <person name="Li Z."/>
            <person name="Zhang M."/>
        </authorList>
    </citation>
    <scope>NUCLEOTIDE SEQUENCE</scope>
    <source>
        <strain evidence="2">PHS-Z3</strain>
    </source>
</reference>
<dbReference type="InterPro" id="IPR006626">
    <property type="entry name" value="PbH1"/>
</dbReference>
<dbReference type="InterPro" id="IPR039448">
    <property type="entry name" value="Beta_helix"/>
</dbReference>
<protein>
    <submittedName>
        <fullName evidence="2">Right-handed parallel beta-helix repeat-containing protein</fullName>
    </submittedName>
</protein>
<dbReference type="InterPro" id="IPR013783">
    <property type="entry name" value="Ig-like_fold"/>
</dbReference>
<dbReference type="SUPFAM" id="SSF51126">
    <property type="entry name" value="Pectin lyase-like"/>
    <property type="match status" value="1"/>
</dbReference>
<dbReference type="Gene3D" id="2.60.40.10">
    <property type="entry name" value="Immunoglobulins"/>
    <property type="match status" value="1"/>
</dbReference>
<dbReference type="Pfam" id="PF13229">
    <property type="entry name" value="Beta_helix"/>
    <property type="match status" value="2"/>
</dbReference>